<evidence type="ECO:0000313" key="3">
    <source>
        <dbReference type="Proteomes" id="UP000199315"/>
    </source>
</evidence>
<feature type="transmembrane region" description="Helical" evidence="1">
    <location>
        <begin position="61"/>
        <end position="80"/>
    </location>
</feature>
<evidence type="ECO:0000256" key="1">
    <source>
        <dbReference type="SAM" id="Phobius"/>
    </source>
</evidence>
<dbReference type="RefSeq" id="WP_091229098.1">
    <property type="nucleotide sequence ID" value="NZ_FMKA01000001.1"/>
</dbReference>
<sequence length="114" mass="12771">MDFLKFMDFFVVGVGLYVLYSVYVWKTTGKMKKGFLISGALNLDACKDLPGYIDFMSLKTGIFGVVVIIYGAIGLINTYLIELNDIIVMASTFVFWGCLIWYAVVSSKGAKKFF</sequence>
<accession>A0A1D3TP27</accession>
<keyword evidence="3" id="KW-1185">Reference proteome</keyword>
<name>A0A1D3TP27_9FIRM</name>
<dbReference type="AlphaFoldDB" id="A0A1D3TP27"/>
<feature type="transmembrane region" description="Helical" evidence="1">
    <location>
        <begin position="86"/>
        <end position="105"/>
    </location>
</feature>
<proteinExistence type="predicted"/>
<organism evidence="2 3">
    <name type="scientific">Anaerobium acetethylicum</name>
    <dbReference type="NCBI Taxonomy" id="1619234"/>
    <lineage>
        <taxon>Bacteria</taxon>
        <taxon>Bacillati</taxon>
        <taxon>Bacillota</taxon>
        <taxon>Clostridia</taxon>
        <taxon>Lachnospirales</taxon>
        <taxon>Lachnospiraceae</taxon>
        <taxon>Anaerobium</taxon>
    </lineage>
</organism>
<dbReference type="EMBL" id="FMKA01000001">
    <property type="protein sequence ID" value="SCP95115.1"/>
    <property type="molecule type" value="Genomic_DNA"/>
</dbReference>
<keyword evidence="1" id="KW-1133">Transmembrane helix</keyword>
<protein>
    <recommendedName>
        <fullName evidence="4">SdpI/YhfL protein family protein</fullName>
    </recommendedName>
</protein>
<evidence type="ECO:0000313" key="2">
    <source>
        <dbReference type="EMBL" id="SCP95115.1"/>
    </source>
</evidence>
<reference evidence="2 3" key="1">
    <citation type="submission" date="2016-09" db="EMBL/GenBank/DDBJ databases">
        <authorList>
            <person name="Capua I."/>
            <person name="De Benedictis P."/>
            <person name="Joannis T."/>
            <person name="Lombin L.H."/>
            <person name="Cattoli G."/>
        </authorList>
    </citation>
    <scope>NUCLEOTIDE SEQUENCE [LARGE SCALE GENOMIC DNA]</scope>
    <source>
        <strain evidence="2 3">GluBS11</strain>
    </source>
</reference>
<dbReference type="STRING" id="1619234.SAMN05421730_1001327"/>
<keyword evidence="1" id="KW-0812">Transmembrane</keyword>
<feature type="transmembrane region" description="Helical" evidence="1">
    <location>
        <begin position="6"/>
        <end position="25"/>
    </location>
</feature>
<gene>
    <name evidence="2" type="ORF">SAMN05421730_1001327</name>
</gene>
<dbReference type="OrthoDB" id="2052373at2"/>
<dbReference type="Proteomes" id="UP000199315">
    <property type="component" value="Unassembled WGS sequence"/>
</dbReference>
<evidence type="ECO:0008006" key="4">
    <source>
        <dbReference type="Google" id="ProtNLM"/>
    </source>
</evidence>
<keyword evidence="1" id="KW-0472">Membrane</keyword>